<name>L8JGD1_9GAMM</name>
<evidence type="ECO:0008006" key="3">
    <source>
        <dbReference type="Google" id="ProtNLM"/>
    </source>
</evidence>
<proteinExistence type="predicted"/>
<dbReference type="EMBL" id="AMZO01000006">
    <property type="protein sequence ID" value="ELR66574.1"/>
    <property type="molecule type" value="Genomic_DNA"/>
</dbReference>
<sequence>MLVGVRGKSLLLIFDQDGVIKERIILSEKDFSFGAEMKPKTWHMVLPLDENSVILEIKPGPYNPSDVVEFAQWAPEENDKGIVNFIKWAEVAQVNDKYN</sequence>
<evidence type="ECO:0000313" key="1">
    <source>
        <dbReference type="EMBL" id="ELR66574.1"/>
    </source>
</evidence>
<protein>
    <recommendedName>
        <fullName evidence="3">DUF1971 domain-containing protein</fullName>
    </recommendedName>
</protein>
<dbReference type="InterPro" id="IPR027565">
    <property type="entry name" value="Cupin_WbuC"/>
</dbReference>
<dbReference type="Proteomes" id="UP000011134">
    <property type="component" value="Unassembled WGS sequence"/>
</dbReference>
<organism evidence="1 2">
    <name type="scientific">Photobacterium marinum</name>
    <dbReference type="NCBI Taxonomy" id="1056511"/>
    <lineage>
        <taxon>Bacteria</taxon>
        <taxon>Pseudomonadati</taxon>
        <taxon>Pseudomonadota</taxon>
        <taxon>Gammaproteobacteria</taxon>
        <taxon>Vibrionales</taxon>
        <taxon>Vibrionaceae</taxon>
        <taxon>Photobacterium</taxon>
    </lineage>
</organism>
<accession>L8JGD1</accession>
<keyword evidence="2" id="KW-1185">Reference proteome</keyword>
<dbReference type="PATRIC" id="fig|1056511.3.peg.1101"/>
<dbReference type="NCBIfam" id="TIGR04366">
    <property type="entry name" value="cupin_WbuC"/>
    <property type="match status" value="1"/>
</dbReference>
<dbReference type="AlphaFoldDB" id="L8JGD1"/>
<evidence type="ECO:0000313" key="2">
    <source>
        <dbReference type="Proteomes" id="UP000011134"/>
    </source>
</evidence>
<reference evidence="1 2" key="1">
    <citation type="submission" date="2012-12" db="EMBL/GenBank/DDBJ databases">
        <title>Genome Assembly of Photobacterium sp. AK15.</title>
        <authorList>
            <person name="Khatri I."/>
            <person name="Vaidya B."/>
            <person name="Srinivas T.N.R."/>
            <person name="Subramanian S."/>
            <person name="Pinnaka A."/>
        </authorList>
    </citation>
    <scope>NUCLEOTIDE SEQUENCE [LARGE SCALE GENOMIC DNA]</scope>
    <source>
        <strain evidence="1 2">AK15</strain>
    </source>
</reference>
<comment type="caution">
    <text evidence="1">The sequence shown here is derived from an EMBL/GenBank/DDBJ whole genome shotgun (WGS) entry which is preliminary data.</text>
</comment>
<gene>
    <name evidence="1" type="ORF">C942_04272</name>
</gene>